<keyword evidence="1" id="KW-0614">Plasmid</keyword>
<sequence>MKTAAERQYAHVNRQILLVEIAQEISDQRINQRGTSVVILNFQSSNMQAQVAHGAG</sequence>
<reference evidence="1" key="1">
    <citation type="submission" date="2018-02" db="EMBL/GenBank/DDBJ databases">
        <title>Complete sequence of Escherichia coli strain TAEC1 plasmid pNDM-TAEC1.</title>
        <authorList>
            <person name="Jiang Z."/>
            <person name="Li M."/>
            <person name="Zhao Y."/>
            <person name="Tong Y."/>
            <person name="Shi W."/>
        </authorList>
    </citation>
    <scope>NUCLEOTIDE SEQUENCE</scope>
    <source>
        <strain evidence="1">TAEC1</strain>
        <plasmid evidence="1">pNDM-TAEC1</plasmid>
    </source>
</reference>
<dbReference type="AlphaFoldDB" id="A0A2S1JDW3"/>
<dbReference type="EMBL" id="MH001166">
    <property type="protein sequence ID" value="AWF76452.1"/>
    <property type="molecule type" value="Genomic_DNA"/>
</dbReference>
<name>A0A2S1JDW3_ECOLX</name>
<organism evidence="1">
    <name type="scientific">Escherichia coli</name>
    <dbReference type="NCBI Taxonomy" id="562"/>
    <lineage>
        <taxon>Bacteria</taxon>
        <taxon>Pseudomonadati</taxon>
        <taxon>Pseudomonadota</taxon>
        <taxon>Gammaproteobacteria</taxon>
        <taxon>Enterobacterales</taxon>
        <taxon>Enterobacteriaceae</taxon>
        <taxon>Escherichia</taxon>
    </lineage>
</organism>
<accession>A0A2S1JDW3</accession>
<protein>
    <submittedName>
        <fullName evidence="1">Uncharacterized protein</fullName>
    </submittedName>
</protein>
<proteinExistence type="predicted"/>
<geneLocation type="plasmid" evidence="1">
    <name>pNDM-TAEC1</name>
</geneLocation>
<evidence type="ECO:0000313" key="1">
    <source>
        <dbReference type="EMBL" id="AWF76452.1"/>
    </source>
</evidence>